<reference evidence="1" key="2">
    <citation type="journal article" date="2015" name="Fish Shellfish Immunol.">
        <title>Early steps in the European eel (Anguilla anguilla)-Vibrio vulnificus interaction in the gills: Role of the RtxA13 toxin.</title>
        <authorList>
            <person name="Callol A."/>
            <person name="Pajuelo D."/>
            <person name="Ebbesson L."/>
            <person name="Teles M."/>
            <person name="MacKenzie S."/>
            <person name="Amaro C."/>
        </authorList>
    </citation>
    <scope>NUCLEOTIDE SEQUENCE</scope>
</reference>
<name>A0A0E9XQ28_ANGAN</name>
<dbReference type="EMBL" id="GBXM01003735">
    <property type="protein sequence ID" value="JAI04843.1"/>
    <property type="molecule type" value="Transcribed_RNA"/>
</dbReference>
<organism evidence="1">
    <name type="scientific">Anguilla anguilla</name>
    <name type="common">European freshwater eel</name>
    <name type="synonym">Muraena anguilla</name>
    <dbReference type="NCBI Taxonomy" id="7936"/>
    <lineage>
        <taxon>Eukaryota</taxon>
        <taxon>Metazoa</taxon>
        <taxon>Chordata</taxon>
        <taxon>Craniata</taxon>
        <taxon>Vertebrata</taxon>
        <taxon>Euteleostomi</taxon>
        <taxon>Actinopterygii</taxon>
        <taxon>Neopterygii</taxon>
        <taxon>Teleostei</taxon>
        <taxon>Anguilliformes</taxon>
        <taxon>Anguillidae</taxon>
        <taxon>Anguilla</taxon>
    </lineage>
</organism>
<sequence length="8" mass="885">MCVCGVHH</sequence>
<reference evidence="1" key="1">
    <citation type="submission" date="2014-11" db="EMBL/GenBank/DDBJ databases">
        <authorList>
            <person name="Amaro Gonzalez C."/>
        </authorList>
    </citation>
    <scope>NUCLEOTIDE SEQUENCE</scope>
</reference>
<proteinExistence type="predicted"/>
<evidence type="ECO:0000313" key="1">
    <source>
        <dbReference type="EMBL" id="JAI04843.1"/>
    </source>
</evidence>
<accession>A0A0E9XQ28</accession>
<protein>
    <submittedName>
        <fullName evidence="1">Uncharacterized protein</fullName>
    </submittedName>
</protein>